<feature type="transmembrane region" description="Helical" evidence="1">
    <location>
        <begin position="118"/>
        <end position="136"/>
    </location>
</feature>
<evidence type="ECO:0000256" key="1">
    <source>
        <dbReference type="SAM" id="Phobius"/>
    </source>
</evidence>
<reference evidence="2" key="2">
    <citation type="journal article" date="2021" name="PeerJ">
        <title>Extensive microbial diversity within the chicken gut microbiome revealed by metagenomics and culture.</title>
        <authorList>
            <person name="Gilroy R."/>
            <person name="Ravi A."/>
            <person name="Getino M."/>
            <person name="Pursley I."/>
            <person name="Horton D.L."/>
            <person name="Alikhan N.F."/>
            <person name="Baker D."/>
            <person name="Gharbi K."/>
            <person name="Hall N."/>
            <person name="Watson M."/>
            <person name="Adriaenssens E.M."/>
            <person name="Foster-Nyarko E."/>
            <person name="Jarju S."/>
            <person name="Secka A."/>
            <person name="Antonio M."/>
            <person name="Oren A."/>
            <person name="Chaudhuri R.R."/>
            <person name="La Ragione R."/>
            <person name="Hildebrand F."/>
            <person name="Pallen M.J."/>
        </authorList>
    </citation>
    <scope>NUCLEOTIDE SEQUENCE</scope>
    <source>
        <strain evidence="2">G3-3990</strain>
    </source>
</reference>
<dbReference type="EMBL" id="JADIMG010000087">
    <property type="protein sequence ID" value="MBO8460481.1"/>
    <property type="molecule type" value="Genomic_DNA"/>
</dbReference>
<feature type="transmembrane region" description="Helical" evidence="1">
    <location>
        <begin position="86"/>
        <end position="106"/>
    </location>
</feature>
<comment type="caution">
    <text evidence="2">The sequence shown here is derived from an EMBL/GenBank/DDBJ whole genome shotgun (WGS) entry which is preliminary data.</text>
</comment>
<dbReference type="Pfam" id="PF19528">
    <property type="entry name" value="DUF6056"/>
    <property type="match status" value="1"/>
</dbReference>
<evidence type="ECO:0000313" key="3">
    <source>
        <dbReference type="Proteomes" id="UP000823641"/>
    </source>
</evidence>
<feature type="transmembrane region" description="Helical" evidence="1">
    <location>
        <begin position="51"/>
        <end position="74"/>
    </location>
</feature>
<organism evidence="2 3">
    <name type="scientific">Candidatus Gallipaludibacter merdavium</name>
    <dbReference type="NCBI Taxonomy" id="2840839"/>
    <lineage>
        <taxon>Bacteria</taxon>
        <taxon>Pseudomonadati</taxon>
        <taxon>Bacteroidota</taxon>
        <taxon>Bacteroidia</taxon>
        <taxon>Bacteroidales</taxon>
        <taxon>Candidatus Gallipaludibacter</taxon>
    </lineage>
</organism>
<accession>A0A9D9HVE0</accession>
<dbReference type="AlphaFoldDB" id="A0A9D9HVE0"/>
<feature type="transmembrane region" description="Helical" evidence="1">
    <location>
        <begin position="148"/>
        <end position="169"/>
    </location>
</feature>
<name>A0A9D9HVE0_9BACT</name>
<keyword evidence="1" id="KW-0812">Transmembrane</keyword>
<dbReference type="Proteomes" id="UP000823641">
    <property type="component" value="Unassembled WGS sequence"/>
</dbReference>
<keyword evidence="1" id="KW-1133">Transmembrane helix</keyword>
<sequence length="272" mass="31195">MKEKRFYIMTLISILSIILVILSPGNSIRMDGQLSGHPYIWTLLISTFQTISWAILWLPTLILATFIYIPMIGIHIPSCKIWNIKISHYIIFTIITVFLAHIPPTLGLSSVMIGRTANALYFFYILLYFIGVQIIIEKNKERIADFLSFKYTHIICGSATFCFIFLGSLNLESPICTAYMDIISGKAQAYNQQWNNRNHMAQETNSGIVIFNSFDIVPKTIYINDLEDKANAQFCNAYAEYYQLDCQVQTTARHARFTTNFETLFTIGKAMR</sequence>
<gene>
    <name evidence="2" type="ORF">IAA73_09140</name>
</gene>
<protein>
    <submittedName>
        <fullName evidence="2">Uncharacterized protein</fullName>
    </submittedName>
</protein>
<evidence type="ECO:0000313" key="2">
    <source>
        <dbReference type="EMBL" id="MBO8460481.1"/>
    </source>
</evidence>
<keyword evidence="1" id="KW-0472">Membrane</keyword>
<reference evidence="2" key="1">
    <citation type="submission" date="2020-10" db="EMBL/GenBank/DDBJ databases">
        <authorList>
            <person name="Gilroy R."/>
        </authorList>
    </citation>
    <scope>NUCLEOTIDE SEQUENCE</scope>
    <source>
        <strain evidence="2">G3-3990</strain>
    </source>
</reference>
<dbReference type="InterPro" id="IPR045691">
    <property type="entry name" value="DUF6056"/>
</dbReference>
<proteinExistence type="predicted"/>